<evidence type="ECO:0000313" key="5">
    <source>
        <dbReference type="Proteomes" id="UP000181980"/>
    </source>
</evidence>
<evidence type="ECO:0000256" key="2">
    <source>
        <dbReference type="SAM" id="Phobius"/>
    </source>
</evidence>
<dbReference type="AlphaFoldDB" id="A0A1H5PQN9"/>
<name>A0A1H5PQN9_9ACTN</name>
<proteinExistence type="predicted"/>
<dbReference type="PIRSF" id="PIRSF026631">
    <property type="entry name" value="UCP026631"/>
    <property type="match status" value="1"/>
</dbReference>
<dbReference type="STRING" id="561176.SAMN04488561_4994"/>
<keyword evidence="2" id="KW-0472">Membrane</keyword>
<dbReference type="InterPro" id="IPR005182">
    <property type="entry name" value="YdbS-like_PH"/>
</dbReference>
<dbReference type="Proteomes" id="UP000181980">
    <property type="component" value="Unassembled WGS sequence"/>
</dbReference>
<feature type="transmembrane region" description="Helical" evidence="2">
    <location>
        <begin position="74"/>
        <end position="93"/>
    </location>
</feature>
<dbReference type="PANTHER" id="PTHR34473:SF2">
    <property type="entry name" value="UPF0699 TRANSMEMBRANE PROTEIN YDBT"/>
    <property type="match status" value="1"/>
</dbReference>
<reference evidence="5" key="1">
    <citation type="submission" date="2016-10" db="EMBL/GenBank/DDBJ databases">
        <authorList>
            <person name="Varghese N."/>
            <person name="Submissions S."/>
        </authorList>
    </citation>
    <scope>NUCLEOTIDE SEQUENCE [LARGE SCALE GENOMIC DNA]</scope>
    <source>
        <strain evidence="5">DSM 45237</strain>
    </source>
</reference>
<accession>A0A1H5PQN9</accession>
<feature type="domain" description="YdbS-like PH" evidence="3">
    <location>
        <begin position="444"/>
        <end position="516"/>
    </location>
</feature>
<organism evidence="4 5">
    <name type="scientific">Jiangella alba</name>
    <dbReference type="NCBI Taxonomy" id="561176"/>
    <lineage>
        <taxon>Bacteria</taxon>
        <taxon>Bacillati</taxon>
        <taxon>Actinomycetota</taxon>
        <taxon>Actinomycetes</taxon>
        <taxon>Jiangellales</taxon>
        <taxon>Jiangellaceae</taxon>
        <taxon>Jiangella</taxon>
    </lineage>
</organism>
<feature type="transmembrane region" description="Helical" evidence="2">
    <location>
        <begin position="397"/>
        <end position="418"/>
    </location>
</feature>
<protein>
    <submittedName>
        <fullName evidence="4">Putative membrane protein</fullName>
    </submittedName>
</protein>
<dbReference type="PANTHER" id="PTHR34473">
    <property type="entry name" value="UPF0699 TRANSMEMBRANE PROTEIN YDBS"/>
    <property type="match status" value="1"/>
</dbReference>
<keyword evidence="2" id="KW-1133">Transmembrane helix</keyword>
<keyword evidence="2" id="KW-0812">Transmembrane</keyword>
<dbReference type="Pfam" id="PF03703">
    <property type="entry name" value="bPH_2"/>
    <property type="match status" value="2"/>
</dbReference>
<feature type="region of interest" description="Disordered" evidence="1">
    <location>
        <begin position="535"/>
        <end position="557"/>
    </location>
</feature>
<keyword evidence="5" id="KW-1185">Reference proteome</keyword>
<feature type="transmembrane region" description="Helical" evidence="2">
    <location>
        <begin position="424"/>
        <end position="444"/>
    </location>
</feature>
<sequence length="557" mass="59996">MSTDSEPEPGPEPAPEPGPDPGPEPDAAADVPWQRLDTRVVWVDTAKTVLSMVPAGVAIAFFGAEINWGSMGPILVASALGVLGGLADLLRWVKTRYRITDDYVERRTGLLVRKHRSIRRDRIRSVDTSAKFRHRLTGLRVVTVGAGQHSATGESALTLDAVRAETAERLRQELLYGGPVEHTDTAGAEAEAEPAPTPRDEQVYARLQRSWVLYNVFSVWAFLMAGGLLWGTYWALRMFGVDLRGFVEGLVDWDAIGGGWTIAIGVATVGVIGVAGLAINFFTENWRFVLVRVPGDRGTVLRTSQGLFKTREVNRDDNRLRGVSIDEPLLWRWMGMADTAVISTGLTMMSMTPSAQILPRGPIGVARRVAGQVLRTDHSPLDRPLRPHPLRALRRRVGWALIATAGVTGLLAWLTTLIDAMPGRVWLAGLALLPITLALAAVAYRSLGHTVADGYLVTRSGAWSRSTAALQSRAIVGVTFRQSLLQRRLRLATVEVSTAAGFGAYQAIDVESADAVDLADRAVPGLLTEFRAPAPATAPADAAADTVAEPAGAQAQP</sequence>
<gene>
    <name evidence="4" type="ORF">SAMN04488561_4994</name>
</gene>
<feature type="transmembrane region" description="Helical" evidence="2">
    <location>
        <begin position="256"/>
        <end position="282"/>
    </location>
</feature>
<feature type="region of interest" description="Disordered" evidence="1">
    <location>
        <begin position="1"/>
        <end position="29"/>
    </location>
</feature>
<evidence type="ECO:0000259" key="3">
    <source>
        <dbReference type="Pfam" id="PF03703"/>
    </source>
</evidence>
<dbReference type="RefSeq" id="WP_083288211.1">
    <property type="nucleotide sequence ID" value="NZ_FNUC01000004.1"/>
</dbReference>
<dbReference type="OrthoDB" id="4121259at2"/>
<feature type="compositionally biased region" description="Pro residues" evidence="1">
    <location>
        <begin position="10"/>
        <end position="24"/>
    </location>
</feature>
<evidence type="ECO:0000313" key="4">
    <source>
        <dbReference type="EMBL" id="SEF15538.1"/>
    </source>
</evidence>
<dbReference type="InterPro" id="IPR014529">
    <property type="entry name" value="UCP026631"/>
</dbReference>
<dbReference type="EMBL" id="FNUC01000004">
    <property type="protein sequence ID" value="SEF15538.1"/>
    <property type="molecule type" value="Genomic_DNA"/>
</dbReference>
<feature type="domain" description="YdbS-like PH" evidence="3">
    <location>
        <begin position="92"/>
        <end position="173"/>
    </location>
</feature>
<feature type="transmembrane region" description="Helical" evidence="2">
    <location>
        <begin position="212"/>
        <end position="236"/>
    </location>
</feature>
<evidence type="ECO:0000256" key="1">
    <source>
        <dbReference type="SAM" id="MobiDB-lite"/>
    </source>
</evidence>